<keyword evidence="5" id="KW-0443">Lipid metabolism</keyword>
<dbReference type="GO" id="GO:0016042">
    <property type="term" value="P:lipid catabolic process"/>
    <property type="evidence" value="ECO:0007669"/>
    <property type="project" value="UniProtKB-KW"/>
</dbReference>
<evidence type="ECO:0000256" key="7">
    <source>
        <dbReference type="PIRNR" id="PIRNR000862"/>
    </source>
</evidence>
<dbReference type="FunFam" id="3.40.50.1820:FF:000057">
    <property type="entry name" value="Lipase"/>
    <property type="match status" value="1"/>
</dbReference>
<dbReference type="InterPro" id="IPR000073">
    <property type="entry name" value="AB_hydrolase_1"/>
</dbReference>
<evidence type="ECO:0000256" key="5">
    <source>
        <dbReference type="ARBA" id="ARBA00023098"/>
    </source>
</evidence>
<evidence type="ECO:0000256" key="3">
    <source>
        <dbReference type="ARBA" id="ARBA00022801"/>
    </source>
</evidence>
<reference evidence="10 11" key="1">
    <citation type="submission" date="2023-11" db="EMBL/GenBank/DDBJ databases">
        <authorList>
            <person name="Okamura Y."/>
        </authorList>
    </citation>
    <scope>NUCLEOTIDE SEQUENCE [LARGE SCALE GENOMIC DNA]</scope>
</reference>
<dbReference type="InterPro" id="IPR025483">
    <property type="entry name" value="Lipase_euk"/>
</dbReference>
<evidence type="ECO:0000256" key="8">
    <source>
        <dbReference type="PIRSR" id="PIRSR000862-1"/>
    </source>
</evidence>
<dbReference type="AlphaFoldDB" id="A0AAV1JYD3"/>
<keyword evidence="2" id="KW-0732">Signal</keyword>
<keyword evidence="3 7" id="KW-0378">Hydrolase</keyword>
<dbReference type="GO" id="GO:0016788">
    <property type="term" value="F:hydrolase activity, acting on ester bonds"/>
    <property type="evidence" value="ECO:0007669"/>
    <property type="project" value="InterPro"/>
</dbReference>
<dbReference type="Gene3D" id="3.40.50.1820">
    <property type="entry name" value="alpha/beta hydrolase"/>
    <property type="match status" value="1"/>
</dbReference>
<comment type="similarity">
    <text evidence="1 7">Belongs to the AB hydrolase superfamily. Lipase family.</text>
</comment>
<evidence type="ECO:0000256" key="4">
    <source>
        <dbReference type="ARBA" id="ARBA00022963"/>
    </source>
</evidence>
<dbReference type="InterPro" id="IPR029058">
    <property type="entry name" value="AB_hydrolase_fold"/>
</dbReference>
<evidence type="ECO:0000256" key="1">
    <source>
        <dbReference type="ARBA" id="ARBA00010701"/>
    </source>
</evidence>
<name>A0AAV1JYD3_9NEOP</name>
<sequence length="434" mass="49939">MDEWNPGDKASISEENWTRDLFLHKLMHGLQTSDFDWSDFSAEQTDRTIKELDKRLGTSIHPKEDYKVPRAATRKWTFKKGKAQTLGYTSEEYEVVTEDGYILTLFRIRGNKDPVLLVHGFLDSSDTYIIRGNRSLVANLAQNDYDVWSANVRGGRYSRRHLRLNPDGDAMFWDFSYHEIGYYDLPAIIDFILDRTGKDQLSAIGHSQGNTIFYVLGSTRPVYNKKVRVMIALSPICYFNNVKPPSSTVLKSVPLISNVLLKTGEEEVFGDKTVLRLALRYFCGCKECYNICARGVFFPIGGNDPDEIEPDFFPTIIEHYPTGSSRKNTVHLAQGYLNSFSQFDYGSKNNEVYGQSYPPKYDLRKVSMRIVLLAGRNDGLASLKDVETLRDRLPNVVEYKVLDYKLMNHIDFVWGRNMDKYLFPYIINALNRSY</sequence>
<feature type="active site" description="Charge relay system" evidence="8">
    <location>
        <position position="378"/>
    </location>
</feature>
<dbReference type="EMBL" id="CAVLEF010000278">
    <property type="protein sequence ID" value="CAK1554545.1"/>
    <property type="molecule type" value="Genomic_DNA"/>
</dbReference>
<accession>A0AAV1JYD3</accession>
<dbReference type="Pfam" id="PF00561">
    <property type="entry name" value="Abhydrolase_1"/>
    <property type="match status" value="1"/>
</dbReference>
<feature type="active site" description="Charge relay system" evidence="8">
    <location>
        <position position="409"/>
    </location>
</feature>
<keyword evidence="11" id="KW-1185">Reference proteome</keyword>
<organism evidence="10 11">
    <name type="scientific">Leptosia nina</name>
    <dbReference type="NCBI Taxonomy" id="320188"/>
    <lineage>
        <taxon>Eukaryota</taxon>
        <taxon>Metazoa</taxon>
        <taxon>Ecdysozoa</taxon>
        <taxon>Arthropoda</taxon>
        <taxon>Hexapoda</taxon>
        <taxon>Insecta</taxon>
        <taxon>Pterygota</taxon>
        <taxon>Neoptera</taxon>
        <taxon>Endopterygota</taxon>
        <taxon>Lepidoptera</taxon>
        <taxon>Glossata</taxon>
        <taxon>Ditrysia</taxon>
        <taxon>Papilionoidea</taxon>
        <taxon>Pieridae</taxon>
        <taxon>Pierinae</taxon>
        <taxon>Leptosia</taxon>
    </lineage>
</organism>
<evidence type="ECO:0000313" key="10">
    <source>
        <dbReference type="EMBL" id="CAK1554545.1"/>
    </source>
</evidence>
<dbReference type="PIRSF" id="PIRSF000862">
    <property type="entry name" value="Steryl_ester_lip"/>
    <property type="match status" value="1"/>
</dbReference>
<evidence type="ECO:0000259" key="9">
    <source>
        <dbReference type="Pfam" id="PF00561"/>
    </source>
</evidence>
<gene>
    <name evidence="10" type="ORF">LNINA_LOCUS13452</name>
</gene>
<dbReference type="PANTHER" id="PTHR11005">
    <property type="entry name" value="LYSOSOMAL ACID LIPASE-RELATED"/>
    <property type="match status" value="1"/>
</dbReference>
<feature type="domain" description="AB hydrolase-1" evidence="9">
    <location>
        <begin position="114"/>
        <end position="242"/>
    </location>
</feature>
<dbReference type="Proteomes" id="UP001497472">
    <property type="component" value="Unassembled WGS sequence"/>
</dbReference>
<evidence type="ECO:0000313" key="11">
    <source>
        <dbReference type="Proteomes" id="UP001497472"/>
    </source>
</evidence>
<keyword evidence="4 7" id="KW-0442">Lipid degradation</keyword>
<proteinExistence type="inferred from homology"/>
<dbReference type="SUPFAM" id="SSF53474">
    <property type="entry name" value="alpha/beta-Hydrolases"/>
    <property type="match status" value="1"/>
</dbReference>
<protein>
    <recommendedName>
        <fullName evidence="7">Lipase</fullName>
    </recommendedName>
</protein>
<evidence type="ECO:0000256" key="6">
    <source>
        <dbReference type="ARBA" id="ARBA00023180"/>
    </source>
</evidence>
<evidence type="ECO:0000256" key="2">
    <source>
        <dbReference type="ARBA" id="ARBA00022729"/>
    </source>
</evidence>
<keyword evidence="6" id="KW-0325">Glycoprotein</keyword>
<feature type="active site" description="Nucleophile" evidence="8">
    <location>
        <position position="207"/>
    </location>
</feature>
<comment type="caution">
    <text evidence="10">The sequence shown here is derived from an EMBL/GenBank/DDBJ whole genome shotgun (WGS) entry which is preliminary data.</text>
</comment>